<dbReference type="EMBL" id="LR590481">
    <property type="protein sequence ID" value="VTQ89531.1"/>
    <property type="molecule type" value="Genomic_DNA"/>
</dbReference>
<dbReference type="NCBIfam" id="TIGR00082">
    <property type="entry name" value="rbfA"/>
    <property type="match status" value="1"/>
</dbReference>
<evidence type="ECO:0000313" key="4">
    <source>
        <dbReference type="Proteomes" id="UP000308489"/>
    </source>
</evidence>
<keyword evidence="4" id="KW-1185">Reference proteome</keyword>
<evidence type="ECO:0000256" key="1">
    <source>
        <dbReference type="ARBA" id="ARBA00022517"/>
    </source>
</evidence>
<name>A0A4U9RET2_HATHI</name>
<dbReference type="GO" id="GO:0030490">
    <property type="term" value="P:maturation of SSU-rRNA"/>
    <property type="evidence" value="ECO:0007669"/>
    <property type="project" value="UniProtKB-UniRule"/>
</dbReference>
<dbReference type="PANTHER" id="PTHR33515:SF1">
    <property type="entry name" value="RIBOSOME-BINDING FACTOR A, CHLOROPLASTIC-RELATED"/>
    <property type="match status" value="1"/>
</dbReference>
<dbReference type="InterPro" id="IPR000238">
    <property type="entry name" value="RbfA"/>
</dbReference>
<comment type="subunit">
    <text evidence="2">Monomer. Binds 30S ribosomal subunits, but not 50S ribosomal subunits or 70S ribosomes.</text>
</comment>
<dbReference type="AlphaFoldDB" id="A0A4U9RET2"/>
<dbReference type="HAMAP" id="MF_00003">
    <property type="entry name" value="RbfA"/>
    <property type="match status" value="1"/>
</dbReference>
<evidence type="ECO:0000313" key="3">
    <source>
        <dbReference type="EMBL" id="VTQ89531.1"/>
    </source>
</evidence>
<dbReference type="Gene3D" id="3.30.300.20">
    <property type="match status" value="1"/>
</dbReference>
<dbReference type="InterPro" id="IPR015946">
    <property type="entry name" value="KH_dom-like_a/b"/>
</dbReference>
<dbReference type="Proteomes" id="UP000308489">
    <property type="component" value="Chromosome 1"/>
</dbReference>
<dbReference type="GO" id="GO:0043024">
    <property type="term" value="F:ribosomal small subunit binding"/>
    <property type="evidence" value="ECO:0007669"/>
    <property type="project" value="TreeGrafter"/>
</dbReference>
<evidence type="ECO:0000256" key="2">
    <source>
        <dbReference type="HAMAP-Rule" id="MF_00003"/>
    </source>
</evidence>
<dbReference type="GO" id="GO:0005829">
    <property type="term" value="C:cytosol"/>
    <property type="evidence" value="ECO:0007669"/>
    <property type="project" value="TreeGrafter"/>
</dbReference>
<accession>A0A4U9RET2</accession>
<keyword evidence="2" id="KW-0963">Cytoplasm</keyword>
<comment type="similarity">
    <text evidence="2">Belongs to the RbfA family.</text>
</comment>
<comment type="function">
    <text evidence="2">One of several proteins that assist in the late maturation steps of the functional core of the 30S ribosomal subunit. Associates with free 30S ribosomal subunits (but not with 30S subunits that are part of 70S ribosomes or polysomes). Required for efficient processing of 16S rRNA. May interact with the 5'-terminal helix region of 16S rRNA.</text>
</comment>
<dbReference type="KEGG" id="hhw:NCTC503_01424"/>
<organism evidence="3 4">
    <name type="scientific">Hathewaya histolytica</name>
    <name type="common">Clostridium histolyticum</name>
    <dbReference type="NCBI Taxonomy" id="1498"/>
    <lineage>
        <taxon>Bacteria</taxon>
        <taxon>Bacillati</taxon>
        <taxon>Bacillota</taxon>
        <taxon>Clostridia</taxon>
        <taxon>Eubacteriales</taxon>
        <taxon>Clostridiaceae</taxon>
        <taxon>Hathewaya</taxon>
    </lineage>
</organism>
<reference evidence="3 4" key="1">
    <citation type="submission" date="2019-05" db="EMBL/GenBank/DDBJ databases">
        <authorList>
            <consortium name="Pathogen Informatics"/>
        </authorList>
    </citation>
    <scope>NUCLEOTIDE SEQUENCE [LARGE SCALE GENOMIC DNA]</scope>
    <source>
        <strain evidence="3 4">NCTC503</strain>
    </source>
</reference>
<dbReference type="Pfam" id="PF02033">
    <property type="entry name" value="RBFA"/>
    <property type="match status" value="1"/>
</dbReference>
<dbReference type="PROSITE" id="PS01319">
    <property type="entry name" value="RBFA"/>
    <property type="match status" value="1"/>
</dbReference>
<sequence length="117" mass="13508">MAKYRSGRLNEEIKKHVSDIIQNRIKDPRLSGLISVTNVDVTKDLSYAKVYVSIFGDEDTEKKSLDVLKKSSGFIRTELSRNLKIRHIPEIIIENDKSLEYGMHIDSILKKMDTKEK</sequence>
<gene>
    <name evidence="2 3" type="primary">rbfA</name>
    <name evidence="3" type="ORF">NCTC503_01424</name>
</gene>
<dbReference type="OrthoDB" id="307788at2"/>
<proteinExistence type="inferred from homology"/>
<comment type="subcellular location">
    <subcellularLocation>
        <location evidence="2">Cytoplasm</location>
    </subcellularLocation>
</comment>
<keyword evidence="1 2" id="KW-0690">Ribosome biogenesis</keyword>
<dbReference type="InterPro" id="IPR020053">
    <property type="entry name" value="Ribosome-bd_factorA_CS"/>
</dbReference>
<dbReference type="SUPFAM" id="SSF89919">
    <property type="entry name" value="Ribosome-binding factor A, RbfA"/>
    <property type="match status" value="1"/>
</dbReference>
<protein>
    <recommendedName>
        <fullName evidence="2">Ribosome-binding factor A</fullName>
    </recommendedName>
</protein>
<dbReference type="RefSeq" id="WP_138210080.1">
    <property type="nucleotide sequence ID" value="NZ_CBCRUQ010000012.1"/>
</dbReference>
<dbReference type="PANTHER" id="PTHR33515">
    <property type="entry name" value="RIBOSOME-BINDING FACTOR A, CHLOROPLASTIC-RELATED"/>
    <property type="match status" value="1"/>
</dbReference>
<dbReference type="InterPro" id="IPR023799">
    <property type="entry name" value="RbfA_dom_sf"/>
</dbReference>